<dbReference type="Pfam" id="PF08700">
    <property type="entry name" value="VPS51_Exo84_N"/>
    <property type="match status" value="1"/>
</dbReference>
<dbReference type="InterPro" id="IPR033961">
    <property type="entry name" value="Exo84"/>
</dbReference>
<dbReference type="Pfam" id="PF16528">
    <property type="entry name" value="Exo84_C"/>
    <property type="match status" value="1"/>
</dbReference>
<keyword evidence="12" id="KW-1185">Reference proteome</keyword>
<evidence type="ECO:0000256" key="4">
    <source>
        <dbReference type="ARBA" id="ARBA00007210"/>
    </source>
</evidence>
<dbReference type="Gene3D" id="1.20.58.1210">
    <property type="entry name" value="Exo84p, N-terminal helical domain"/>
    <property type="match status" value="1"/>
</dbReference>
<dbReference type="PANTHER" id="PTHR21426">
    <property type="entry name" value="EXOCYST COMPLEX COMPONENT 8"/>
    <property type="match status" value="1"/>
</dbReference>
<comment type="function">
    <text evidence="1">Component of the exocyst complex involved in the docking of exocytic vesicles with fusion sites on the plasma membrane.</text>
</comment>
<dbReference type="GO" id="GO:0030426">
    <property type="term" value="C:growth cone"/>
    <property type="evidence" value="ECO:0007669"/>
    <property type="project" value="UniProtKB-SubCell"/>
</dbReference>
<keyword evidence="8" id="KW-0653">Protein transport</keyword>
<evidence type="ECO:0000259" key="10">
    <source>
        <dbReference type="PROSITE" id="PS50003"/>
    </source>
</evidence>
<dbReference type="Gene3D" id="1.20.58.1220">
    <property type="entry name" value="Exo84p, C-terminal helical domain"/>
    <property type="match status" value="1"/>
</dbReference>
<dbReference type="OMA" id="AAWLPNR"/>
<feature type="domain" description="PH" evidence="10">
    <location>
        <begin position="132"/>
        <end position="234"/>
    </location>
</feature>
<evidence type="ECO:0000256" key="2">
    <source>
        <dbReference type="ARBA" id="ARBA00004556"/>
    </source>
</evidence>
<evidence type="ECO:0000313" key="12">
    <source>
        <dbReference type="Proteomes" id="UP000014760"/>
    </source>
</evidence>
<dbReference type="FunFam" id="1.20.58.1210:FF:000001">
    <property type="entry name" value="exocyst complex component 8"/>
    <property type="match status" value="1"/>
</dbReference>
<sequence>MIPLDIVAVVRKRSQGGEEELQKLQHEVGQLAENTALALKKNVYKNYSQFIETAKEISSLQGEMYQLSHMLTDQKSIMNAMIEMSITGHNGEGPEETDEGVGPGEDDTQKHLAFLLEKVEGCSGVTEVPGRHLVHDGDLLEIESESFTTVQKLHAFLLNDSLMLTTWLPHRRGPVKYRLQCLYELDSLAVVNARDMGGVKNAFKILMFPDTRMFQAETPKAKGQWLDILEETKKKKAALDTQRKEAAAAAVADRKSAVSNADVEPPTERSRNSILESELLHADWLQEAPEDLDVAIAQRDFEGAVDLVERGNEHLDGCPKGQAVREYRARIELRIKQLTEVLKQELQVSPERSIRGGPRCARRAVTQLIRLGKSSQACDLFLKNRTAIIRYNIRQLKIEGNTSLYVKRLCLVFFDNLLETGKEFMKAFPQHFGCFSGFVVWTKSEMLYFVTTFASQVFANKTNFTIVAECVAEARTHCNKVSEIGLEMTFTFDRLMASDVERLIQEAGDFQMEAVKHRCSEDQWRPVNHLNHMLQVKFEDEMKDIGLTTIGDFTYGVCFTWLTQNSVQFTKSYVSLCVDMLKMYNPNQHHLVTAAFSEIISAQLRHADRSISSHKFPDQETVILKNAEFLVQCLAPLVQSKYQAVTGQPCSALDHLQATLKKIRRAASTASQC</sequence>
<dbReference type="InterPro" id="IPR032403">
    <property type="entry name" value="Exo84_C"/>
</dbReference>
<dbReference type="CDD" id="cd01226">
    <property type="entry name" value="PH_RalBD_exo84"/>
    <property type="match status" value="1"/>
</dbReference>
<evidence type="ECO:0000256" key="6">
    <source>
        <dbReference type="ARBA" id="ARBA00022448"/>
    </source>
</evidence>
<dbReference type="Gene3D" id="2.30.29.30">
    <property type="entry name" value="Pleckstrin-homology domain (PH domain)/Phosphotyrosine-binding domain (PTB)"/>
    <property type="match status" value="1"/>
</dbReference>
<feature type="region of interest" description="Disordered" evidence="9">
    <location>
        <begin position="250"/>
        <end position="272"/>
    </location>
</feature>
<evidence type="ECO:0000256" key="3">
    <source>
        <dbReference type="ARBA" id="ARBA00004624"/>
    </source>
</evidence>
<dbReference type="SUPFAM" id="SSF50729">
    <property type="entry name" value="PH domain-like"/>
    <property type="match status" value="1"/>
</dbReference>
<dbReference type="GO" id="GO:0048471">
    <property type="term" value="C:perinuclear region of cytoplasm"/>
    <property type="evidence" value="ECO:0007669"/>
    <property type="project" value="UniProtKB-SubCell"/>
</dbReference>
<organism evidence="11 12">
    <name type="scientific">Capitella teleta</name>
    <name type="common">Polychaete worm</name>
    <dbReference type="NCBI Taxonomy" id="283909"/>
    <lineage>
        <taxon>Eukaryota</taxon>
        <taxon>Metazoa</taxon>
        <taxon>Spiralia</taxon>
        <taxon>Lophotrochozoa</taxon>
        <taxon>Annelida</taxon>
        <taxon>Polychaeta</taxon>
        <taxon>Sedentaria</taxon>
        <taxon>Scolecida</taxon>
        <taxon>Capitellidae</taxon>
        <taxon>Capitella</taxon>
    </lineage>
</organism>
<dbReference type="Proteomes" id="UP000014760">
    <property type="component" value="Unassembled WGS sequence"/>
</dbReference>
<comment type="subcellular location">
    <subcellularLocation>
        <location evidence="3">Cell projection</location>
        <location evidence="3">Growth cone</location>
    </subcellularLocation>
    <subcellularLocation>
        <location evidence="2">Cytoplasm</location>
        <location evidence="2">Perinuclear region</location>
    </subcellularLocation>
</comment>
<reference evidence="11" key="3">
    <citation type="submission" date="2015-06" db="UniProtKB">
        <authorList>
            <consortium name="EnsemblMetazoa"/>
        </authorList>
    </citation>
    <scope>IDENTIFICATION</scope>
</reference>
<evidence type="ECO:0000256" key="7">
    <source>
        <dbReference type="ARBA" id="ARBA00022483"/>
    </source>
</evidence>
<dbReference type="InterPro" id="IPR001849">
    <property type="entry name" value="PH_domain"/>
</dbReference>
<dbReference type="SUPFAM" id="SSF74788">
    <property type="entry name" value="Cullin repeat-like"/>
    <property type="match status" value="1"/>
</dbReference>
<evidence type="ECO:0000313" key="11">
    <source>
        <dbReference type="EnsemblMetazoa" id="CapteP141927"/>
    </source>
</evidence>
<protein>
    <recommendedName>
        <fullName evidence="5">Exocyst complex component 8</fullName>
    </recommendedName>
</protein>
<evidence type="ECO:0000256" key="5">
    <source>
        <dbReference type="ARBA" id="ARBA00017509"/>
    </source>
</evidence>
<dbReference type="InterPro" id="IPR016159">
    <property type="entry name" value="Cullin_repeat-like_dom_sf"/>
</dbReference>
<evidence type="ECO:0000256" key="1">
    <source>
        <dbReference type="ARBA" id="ARBA00002660"/>
    </source>
</evidence>
<dbReference type="InterPro" id="IPR042561">
    <property type="entry name" value="Exo84_C_1"/>
</dbReference>
<dbReference type="HOGENOM" id="CLU_025760_0_0_1"/>
<dbReference type="GO" id="GO:0000145">
    <property type="term" value="C:exocyst"/>
    <property type="evidence" value="ECO:0007669"/>
    <property type="project" value="InterPro"/>
</dbReference>
<proteinExistence type="inferred from homology"/>
<comment type="similarity">
    <text evidence="4">Belongs to the EXO84 family.</text>
</comment>
<dbReference type="AlphaFoldDB" id="X1Z362"/>
<evidence type="ECO:0000256" key="9">
    <source>
        <dbReference type="SAM" id="MobiDB-lite"/>
    </source>
</evidence>
<reference evidence="12" key="1">
    <citation type="submission" date="2012-12" db="EMBL/GenBank/DDBJ databases">
        <authorList>
            <person name="Hellsten U."/>
            <person name="Grimwood J."/>
            <person name="Chapman J.A."/>
            <person name="Shapiro H."/>
            <person name="Aerts A."/>
            <person name="Otillar R.P."/>
            <person name="Terry A.Y."/>
            <person name="Boore J.L."/>
            <person name="Simakov O."/>
            <person name="Marletaz F."/>
            <person name="Cho S.-J."/>
            <person name="Edsinger-Gonzales E."/>
            <person name="Havlak P."/>
            <person name="Kuo D.-H."/>
            <person name="Larsson T."/>
            <person name="Lv J."/>
            <person name="Arendt D."/>
            <person name="Savage R."/>
            <person name="Osoegawa K."/>
            <person name="de Jong P."/>
            <person name="Lindberg D.R."/>
            <person name="Seaver E.C."/>
            <person name="Weisblat D.A."/>
            <person name="Putnam N.H."/>
            <person name="Grigoriev I.V."/>
            <person name="Rokhsar D.S."/>
        </authorList>
    </citation>
    <scope>NUCLEOTIDE SEQUENCE</scope>
    <source>
        <strain evidence="12">I ESC-2004</strain>
    </source>
</reference>
<name>X1Z362_CAPTE</name>
<evidence type="ECO:0000256" key="8">
    <source>
        <dbReference type="ARBA" id="ARBA00022927"/>
    </source>
</evidence>
<dbReference type="GO" id="GO:0006893">
    <property type="term" value="P:Golgi to plasma membrane transport"/>
    <property type="evidence" value="ECO:0007669"/>
    <property type="project" value="TreeGrafter"/>
</dbReference>
<dbReference type="GO" id="GO:0006887">
    <property type="term" value="P:exocytosis"/>
    <property type="evidence" value="ECO:0007669"/>
    <property type="project" value="UniProtKB-KW"/>
</dbReference>
<keyword evidence="6" id="KW-0813">Transport</keyword>
<dbReference type="GO" id="GO:0015031">
    <property type="term" value="P:protein transport"/>
    <property type="evidence" value="ECO:0007669"/>
    <property type="project" value="UniProtKB-KW"/>
</dbReference>
<dbReference type="EnsemblMetazoa" id="CapteT141927">
    <property type="protein sequence ID" value="CapteP141927"/>
    <property type="gene ID" value="CapteG141927"/>
</dbReference>
<dbReference type="InterPro" id="IPR011993">
    <property type="entry name" value="PH-like_dom_sf"/>
</dbReference>
<dbReference type="SMART" id="SM00233">
    <property type="entry name" value="PH"/>
    <property type="match status" value="1"/>
</dbReference>
<dbReference type="EMBL" id="AMQN01007098">
    <property type="status" value="NOT_ANNOTATED_CDS"/>
    <property type="molecule type" value="Genomic_DNA"/>
</dbReference>
<keyword evidence="7" id="KW-0268">Exocytosis</keyword>
<dbReference type="PROSITE" id="PS50003">
    <property type="entry name" value="PH_DOMAIN"/>
    <property type="match status" value="1"/>
</dbReference>
<dbReference type="InterPro" id="IPR042560">
    <property type="entry name" value="Exo84_C_2"/>
</dbReference>
<reference evidence="12" key="2">
    <citation type="journal article" date="2013" name="Nature">
        <title>Insights into bilaterian evolution from three spiralian genomes.</title>
        <authorList>
            <person name="Simakov O."/>
            <person name="Marletaz F."/>
            <person name="Cho S.J."/>
            <person name="Edsinger-Gonzales E."/>
            <person name="Havlak P."/>
            <person name="Hellsten U."/>
            <person name="Kuo D.H."/>
            <person name="Larsson T."/>
            <person name="Lv J."/>
            <person name="Arendt D."/>
            <person name="Savage R."/>
            <person name="Osoegawa K."/>
            <person name="de Jong P."/>
            <person name="Grimwood J."/>
            <person name="Chapman J.A."/>
            <person name="Shapiro H."/>
            <person name="Aerts A."/>
            <person name="Otillar R.P."/>
            <person name="Terry A.Y."/>
            <person name="Boore J.L."/>
            <person name="Grigoriev I.V."/>
            <person name="Lindberg D.R."/>
            <person name="Seaver E.C."/>
            <person name="Weisblat D.A."/>
            <person name="Putnam N.H."/>
            <person name="Rokhsar D.S."/>
        </authorList>
    </citation>
    <scope>NUCLEOTIDE SEQUENCE</scope>
    <source>
        <strain evidence="12">I ESC-2004</strain>
    </source>
</reference>
<accession>X1Z362</accession>
<feature type="region of interest" description="Disordered" evidence="9">
    <location>
        <begin position="87"/>
        <end position="106"/>
    </location>
</feature>
<dbReference type="PANTHER" id="PTHR21426:SF12">
    <property type="entry name" value="EXOCYST COMPLEX COMPONENT 8"/>
    <property type="match status" value="1"/>
</dbReference>